<reference evidence="3" key="1">
    <citation type="submission" date="2019-12" db="EMBL/GenBank/DDBJ databases">
        <authorList>
            <person name="Scholes J."/>
        </authorList>
    </citation>
    <scope>NUCLEOTIDE SEQUENCE</scope>
</reference>
<accession>A0A9N7NNU8</accession>
<evidence type="ECO:0000313" key="4">
    <source>
        <dbReference type="Proteomes" id="UP001153555"/>
    </source>
</evidence>
<feature type="domain" description="DCD" evidence="2">
    <location>
        <begin position="33"/>
        <end position="167"/>
    </location>
</feature>
<organism evidence="3 4">
    <name type="scientific">Striga hermonthica</name>
    <name type="common">Purple witchweed</name>
    <name type="synonym">Buchnera hermonthica</name>
    <dbReference type="NCBI Taxonomy" id="68872"/>
    <lineage>
        <taxon>Eukaryota</taxon>
        <taxon>Viridiplantae</taxon>
        <taxon>Streptophyta</taxon>
        <taxon>Embryophyta</taxon>
        <taxon>Tracheophyta</taxon>
        <taxon>Spermatophyta</taxon>
        <taxon>Magnoliopsida</taxon>
        <taxon>eudicotyledons</taxon>
        <taxon>Gunneridae</taxon>
        <taxon>Pentapetalae</taxon>
        <taxon>asterids</taxon>
        <taxon>lamiids</taxon>
        <taxon>Lamiales</taxon>
        <taxon>Orobanchaceae</taxon>
        <taxon>Buchnereae</taxon>
        <taxon>Striga</taxon>
    </lineage>
</organism>
<proteinExistence type="predicted"/>
<dbReference type="Pfam" id="PF01344">
    <property type="entry name" value="Kelch_1"/>
    <property type="match status" value="4"/>
</dbReference>
<dbReference type="SMART" id="SM00612">
    <property type="entry name" value="Kelch"/>
    <property type="match status" value="6"/>
</dbReference>
<evidence type="ECO:0000259" key="2">
    <source>
        <dbReference type="PROSITE" id="PS51222"/>
    </source>
</evidence>
<dbReference type="OrthoDB" id="45365at2759"/>
<dbReference type="InterPro" id="IPR044832">
    <property type="entry name" value="NRP-like"/>
</dbReference>
<evidence type="ECO:0000313" key="3">
    <source>
        <dbReference type="EMBL" id="CAA0834439.1"/>
    </source>
</evidence>
<protein>
    <recommendedName>
        <fullName evidence="2">DCD domain-containing protein</fullName>
    </recommendedName>
</protein>
<feature type="region of interest" description="Disordered" evidence="1">
    <location>
        <begin position="305"/>
        <end position="326"/>
    </location>
</feature>
<dbReference type="PANTHER" id="PTHR46034:SF23">
    <property type="entry name" value="DCD (DEVELOPMENT AND CELL DEATH) DOMAIN PROTEIN"/>
    <property type="match status" value="1"/>
</dbReference>
<dbReference type="PROSITE" id="PS51222">
    <property type="entry name" value="DCD"/>
    <property type="match status" value="1"/>
</dbReference>
<dbReference type="InterPro" id="IPR015915">
    <property type="entry name" value="Kelch-typ_b-propeller"/>
</dbReference>
<dbReference type="SUPFAM" id="SSF117281">
    <property type="entry name" value="Kelch motif"/>
    <property type="match status" value="1"/>
</dbReference>
<sequence>MVKGKKNTTGNLNNNDVSWISSAYPSARNLKREDLGAVIFGCKHHTFNECINKKIFGLPAAHHSYVKNIPIGLTLFLFNYSDRKLHGIFEASSTGQLNMDKYAWTASEGADITPYSAQVRVDARRMCRPLLEEEFKPLIEKNYYTEKLFRFELDRRQADRLVKLFLQSPLPEKSQMPPPRQFPARQANTKDDAILCSNRKVDPHKEFENQESENYYAPALTTVDASSKEKKWTDFFRPSTSSCNESRETAVETWPSSENDESESDVMENWVENDMADHDPQEVCEKADSHSQFHTDPNAQLHELEAERDDPRSVPSQSGSTDRALVESHNSLSGGMLTGAPSSVFEAVIIKMKEEIESLKVGQLKQRLKMHSVEQELVHSKLEIIQLKNRFHKLETITSSIGNHFKVEIHDKPKGNILVVGGFNGTEWLSDLCSYSPLQDNVVPLCPMTFPRSSAAVAKLNGELFIFGGTYEGVWYDTVESYNPLTNHWVKRPSLNKKKGGVAGASLYETIFAVGGGDGFESFSEVELLDLNIGSWISTHSMLEKRFGASAAVMNGSLYVAGGYDGKEYLSSVERFDPRQHAWSRVASMNSKRGCHSLVAFNGELYAMGGYDGDKVVATVEVFEPRVGSWMMEEPMKISRVNFGSFVFGGKIYVIGGMKDTEVLDVIECYESESGWQVKESTKLGKRSFFSALVI</sequence>
<dbReference type="InterPro" id="IPR013989">
    <property type="entry name" value="Dev_and_cell_death_domain"/>
</dbReference>
<dbReference type="PANTHER" id="PTHR46034">
    <property type="match status" value="1"/>
</dbReference>
<dbReference type="Proteomes" id="UP001153555">
    <property type="component" value="Unassembled WGS sequence"/>
</dbReference>
<keyword evidence="4" id="KW-1185">Reference proteome</keyword>
<dbReference type="InterPro" id="IPR006652">
    <property type="entry name" value="Kelch_1"/>
</dbReference>
<dbReference type="AlphaFoldDB" id="A0A9N7NNU8"/>
<evidence type="ECO:0000256" key="1">
    <source>
        <dbReference type="SAM" id="MobiDB-lite"/>
    </source>
</evidence>
<dbReference type="SMART" id="SM00767">
    <property type="entry name" value="DCD"/>
    <property type="match status" value="1"/>
</dbReference>
<dbReference type="GO" id="GO:0034976">
    <property type="term" value="P:response to endoplasmic reticulum stress"/>
    <property type="evidence" value="ECO:0007669"/>
    <property type="project" value="InterPro"/>
</dbReference>
<dbReference type="EMBL" id="CACSLK010028053">
    <property type="protein sequence ID" value="CAA0834439.1"/>
    <property type="molecule type" value="Genomic_DNA"/>
</dbReference>
<dbReference type="Pfam" id="PF10539">
    <property type="entry name" value="Dev_Cell_Death"/>
    <property type="match status" value="1"/>
</dbReference>
<dbReference type="Gene3D" id="2.120.10.80">
    <property type="entry name" value="Kelch-type beta propeller"/>
    <property type="match status" value="2"/>
</dbReference>
<comment type="caution">
    <text evidence="3">The sequence shown here is derived from an EMBL/GenBank/DDBJ whole genome shotgun (WGS) entry which is preliminary data.</text>
</comment>
<feature type="region of interest" description="Disordered" evidence="1">
    <location>
        <begin position="235"/>
        <end position="265"/>
    </location>
</feature>
<name>A0A9N7NNU8_STRHE</name>
<gene>
    <name evidence="3" type="ORF">SHERM_02262</name>
</gene>